<keyword evidence="7" id="KW-1185">Reference proteome</keyword>
<feature type="compositionally biased region" description="Basic and acidic residues" evidence="4">
    <location>
        <begin position="633"/>
        <end position="645"/>
    </location>
</feature>
<feature type="compositionally biased region" description="Basic residues" evidence="4">
    <location>
        <begin position="556"/>
        <end position="566"/>
    </location>
</feature>
<feature type="compositionally biased region" description="Acidic residues" evidence="4">
    <location>
        <begin position="603"/>
        <end position="613"/>
    </location>
</feature>
<organism evidence="6 7">
    <name type="scientific">Cyberlindnera fabianii</name>
    <name type="common">Yeast</name>
    <name type="synonym">Hansenula fabianii</name>
    <dbReference type="NCBI Taxonomy" id="36022"/>
    <lineage>
        <taxon>Eukaryota</taxon>
        <taxon>Fungi</taxon>
        <taxon>Dikarya</taxon>
        <taxon>Ascomycota</taxon>
        <taxon>Saccharomycotina</taxon>
        <taxon>Saccharomycetes</taxon>
        <taxon>Phaffomycetales</taxon>
        <taxon>Phaffomycetaceae</taxon>
        <taxon>Cyberlindnera</taxon>
    </lineage>
</organism>
<feature type="compositionally biased region" description="Basic and acidic residues" evidence="4">
    <location>
        <begin position="441"/>
        <end position="453"/>
    </location>
</feature>
<evidence type="ECO:0000256" key="1">
    <source>
        <dbReference type="ARBA" id="ARBA00004123"/>
    </source>
</evidence>
<dbReference type="PANTHER" id="PTHR15321">
    <property type="entry name" value="TUMOR SUPPRESSOR P53-BINDING PROTEIN 1"/>
    <property type="match status" value="1"/>
</dbReference>
<evidence type="ECO:0000313" key="6">
    <source>
        <dbReference type="EMBL" id="ONH65082.1"/>
    </source>
</evidence>
<dbReference type="SUPFAM" id="SSF52113">
    <property type="entry name" value="BRCT domain"/>
    <property type="match status" value="1"/>
</dbReference>
<dbReference type="InterPro" id="IPR013914">
    <property type="entry name" value="Rad9_Rad53-bd_dom_fun"/>
</dbReference>
<sequence length="1117" mass="125349">MIQRAVQLIASLNFEESQNKRLKEIKILGSNEENRVIDSSCDVGDSLDTQRILEADPDTVVISEPPRTVLPHPAPSTSNQMVRTDEKESQDSQQIFKQLKFPDSESPWLNHIHDPFEDTPVTRKINLIGETPLNSKVRNPFQDTPETILKKKKHTLEAALNTPSGHAAHRVFDKIREQQADQSDLQVESQMIPSLEFDTQKTGGSPTQMIHEPTGLVNMEEYDKSHITIPSDIGEVTLADQPENTNVSFNTTNNDAELSPESSQAALQIPGTAPEEDKDNESDMSLLRDVTFNGEVSSPVVSEDEDNTNKDSSSATRRYEFNAEDSLHIKHNRDKTERPAVQMSPDDSAVFRFPKTIPNIVDSPLSHAYTGAPSGSFPDSSRSQLHVVETPSRPAHSKSDLRVRGAVNRIMSSPTIVQATPTKEMDDTVEDENQIDMDANTTRDEADGVDIEEGKYLENDVTNEDERTTLVIEEEPQTEPVETLYGEPKQQVPKSSSDAPPTSTDIKQDDPTTQQYDHAANVTQDLSDIDDVDGKVVNDDVKTSLTNTQDEDGSRIIRRRARRKRVNTSTPSQETTKRLKPSPIKSQSRSPQKKGNILPNSSEESEAENYDNENTEHDSHDEEENGMTDTNDTTDHDENTKNIDHYDDDDDNNNIDNGDSGSHPLQLPTEVLREDKLVLSDDDIVSRNSVWHLYETYLYPGVVIGVEENLAVVKFNDRAQTATGLFPLDIRVGDSVTHDDTEYRVVGLECAMREHDDDVIRCMRGYDTVICHRIKKPTRKKTKNADQEFKFALADIKMAESVWLSNDRVGSVQEVSRRRSTQPSKPTVTFEDALVQSFSRKPIIDTSSVFAGCLFALTGLNEKHKSELEELIRANGGVIADDGFQPYTEILSGKNGLRQLKRSLTRFRFAALITSKPCRFAKYFEALALGWPVLSYEFIQHSVEFGSIRENLYTYLLPSGVSTSLHGATKSADISKFITNWKNDFDLSLQLNNNRILANKCVMIVEDDPSISKFLFHALGSQTKSIKLTTNSKLISDCATISKSCSFPIYIYGRKMEQMHQWMKPFEAGNSRKGSVLKKLINGGIKEIELEIIDWDWLVECIVSGHPWKSSTMKIKP</sequence>
<evidence type="ECO:0000256" key="4">
    <source>
        <dbReference type="SAM" id="MobiDB-lite"/>
    </source>
</evidence>
<feature type="region of interest" description="Disordered" evidence="4">
    <location>
        <begin position="472"/>
        <end position="515"/>
    </location>
</feature>
<reference evidence="7" key="1">
    <citation type="journal article" date="2017" name="Genome Announc.">
        <title>Genome sequences of Cyberlindnera fabianii 65, Pichia kudriavzevii 129, and Saccharomyces cerevisiae 131 isolated from fermented masau fruits in Zimbabwe.</title>
        <authorList>
            <person name="van Rijswijck I.M.H."/>
            <person name="Derks M.F.L."/>
            <person name="Abee T."/>
            <person name="de Ridder D."/>
            <person name="Smid E.J."/>
        </authorList>
    </citation>
    <scope>NUCLEOTIDE SEQUENCE [LARGE SCALE GENOMIC DNA]</scope>
    <source>
        <strain evidence="7">65</strain>
    </source>
</reference>
<feature type="region of interest" description="Disordered" evidence="4">
    <location>
        <begin position="371"/>
        <end position="399"/>
    </location>
</feature>
<dbReference type="PROSITE" id="PS50172">
    <property type="entry name" value="BRCT"/>
    <property type="match status" value="1"/>
</dbReference>
<comment type="caution">
    <text evidence="6">The sequence shown here is derived from an EMBL/GenBank/DDBJ whole genome shotgun (WGS) entry which is preliminary data.</text>
</comment>
<dbReference type="Gene3D" id="3.40.50.10190">
    <property type="entry name" value="BRCT domain"/>
    <property type="match status" value="1"/>
</dbReference>
<dbReference type="AlphaFoldDB" id="A0A1V2KZK5"/>
<proteinExistence type="predicted"/>
<keyword evidence="2" id="KW-0227">DNA damage</keyword>
<accession>A0A1V2KZK5</accession>
<name>A0A1V2KZK5_CYBFA</name>
<dbReference type="InterPro" id="IPR036420">
    <property type="entry name" value="BRCT_dom_sf"/>
</dbReference>
<dbReference type="EMBL" id="MPUK01000013">
    <property type="protein sequence ID" value="ONH65082.1"/>
    <property type="molecule type" value="Genomic_DNA"/>
</dbReference>
<protein>
    <submittedName>
        <fullName evidence="6">DNA repair protein RAD9</fullName>
    </submittedName>
</protein>
<feature type="region of interest" description="Disordered" evidence="4">
    <location>
        <begin position="540"/>
        <end position="667"/>
    </location>
</feature>
<dbReference type="GO" id="GO:0000077">
    <property type="term" value="P:DNA damage checkpoint signaling"/>
    <property type="evidence" value="ECO:0007669"/>
    <property type="project" value="TreeGrafter"/>
</dbReference>
<comment type="subcellular location">
    <subcellularLocation>
        <location evidence="1">Nucleus</location>
    </subcellularLocation>
</comment>
<feature type="domain" description="BRCT" evidence="5">
    <location>
        <begin position="845"/>
        <end position="956"/>
    </location>
</feature>
<evidence type="ECO:0000256" key="2">
    <source>
        <dbReference type="ARBA" id="ARBA00022763"/>
    </source>
</evidence>
<feature type="compositionally biased region" description="Basic and acidic residues" evidence="4">
    <location>
        <begin position="317"/>
        <end position="338"/>
    </location>
</feature>
<dbReference type="STRING" id="36022.A0A1V2KZK5"/>
<dbReference type="InterPro" id="IPR001357">
    <property type="entry name" value="BRCT_dom"/>
</dbReference>
<feature type="compositionally biased region" description="Low complexity" evidence="4">
    <location>
        <begin position="654"/>
        <end position="663"/>
    </location>
</feature>
<feature type="compositionally biased region" description="Polar residues" evidence="4">
    <location>
        <begin position="492"/>
        <end position="515"/>
    </location>
</feature>
<feature type="region of interest" description="Disordered" evidence="4">
    <location>
        <begin position="244"/>
        <end position="282"/>
    </location>
</feature>
<dbReference type="VEuPathDB" id="FungiDB:BON22_5003"/>
<dbReference type="GO" id="GO:0042393">
    <property type="term" value="F:histone binding"/>
    <property type="evidence" value="ECO:0007669"/>
    <property type="project" value="TreeGrafter"/>
</dbReference>
<evidence type="ECO:0000256" key="3">
    <source>
        <dbReference type="ARBA" id="ARBA00023242"/>
    </source>
</evidence>
<dbReference type="CDD" id="cd17745">
    <property type="entry name" value="BRCT_p53bp1_rpt1"/>
    <property type="match status" value="1"/>
</dbReference>
<feature type="region of interest" description="Disordered" evidence="4">
    <location>
        <begin position="295"/>
        <end position="343"/>
    </location>
</feature>
<dbReference type="Pfam" id="PF00533">
    <property type="entry name" value="BRCT"/>
    <property type="match status" value="1"/>
</dbReference>
<evidence type="ECO:0000259" key="5">
    <source>
        <dbReference type="PROSITE" id="PS50172"/>
    </source>
</evidence>
<feature type="compositionally biased region" description="Polar residues" evidence="4">
    <location>
        <begin position="244"/>
        <end position="266"/>
    </location>
</feature>
<evidence type="ECO:0000313" key="7">
    <source>
        <dbReference type="Proteomes" id="UP000189513"/>
    </source>
</evidence>
<dbReference type="Pfam" id="PF08605">
    <property type="entry name" value="Rad9_Rad53_bind"/>
    <property type="match status" value="1"/>
</dbReference>
<dbReference type="GO" id="GO:0005634">
    <property type="term" value="C:nucleus"/>
    <property type="evidence" value="ECO:0007669"/>
    <property type="project" value="UniProtKB-SubCell"/>
</dbReference>
<dbReference type="InterPro" id="IPR047249">
    <property type="entry name" value="BRCT_p53bp1-like_rpt1"/>
</dbReference>
<dbReference type="SMART" id="SM00292">
    <property type="entry name" value="BRCT"/>
    <property type="match status" value="1"/>
</dbReference>
<dbReference type="InterPro" id="IPR047252">
    <property type="entry name" value="TP53BP1-like"/>
</dbReference>
<dbReference type="Proteomes" id="UP000189513">
    <property type="component" value="Unassembled WGS sequence"/>
</dbReference>
<feature type="region of interest" description="Disordered" evidence="4">
    <location>
        <begin position="432"/>
        <end position="453"/>
    </location>
</feature>
<feature type="region of interest" description="Disordered" evidence="4">
    <location>
        <begin position="66"/>
        <end position="91"/>
    </location>
</feature>
<dbReference type="OMA" id="DDVIRCM"/>
<dbReference type="GO" id="GO:0045944">
    <property type="term" value="P:positive regulation of transcription by RNA polymerase II"/>
    <property type="evidence" value="ECO:0007669"/>
    <property type="project" value="TreeGrafter"/>
</dbReference>
<dbReference type="PANTHER" id="PTHR15321:SF3">
    <property type="entry name" value="TP53-BINDING PROTEIN 1"/>
    <property type="match status" value="1"/>
</dbReference>
<gene>
    <name evidence="6" type="ORF">BON22_5003</name>
</gene>
<keyword evidence="3" id="KW-0539">Nucleus</keyword>